<gene>
    <name evidence="1" type="ORF">WMW72_01205</name>
</gene>
<dbReference type="EMBL" id="JBBPCC010000001">
    <property type="protein sequence ID" value="MEK8126524.1"/>
    <property type="molecule type" value="Genomic_DNA"/>
</dbReference>
<evidence type="ECO:0000313" key="2">
    <source>
        <dbReference type="Proteomes" id="UP001469365"/>
    </source>
</evidence>
<comment type="caution">
    <text evidence="1">The sequence shown here is derived from an EMBL/GenBank/DDBJ whole genome shotgun (WGS) entry which is preliminary data.</text>
</comment>
<dbReference type="RefSeq" id="WP_341413579.1">
    <property type="nucleotide sequence ID" value="NZ_JBBPCC010000001.1"/>
</dbReference>
<proteinExistence type="predicted"/>
<sequence>MKFNICYKGKVLYGPLREDEALAKMKSMTALFENLELKPAHIIEMDESKKRKKNGGAK</sequence>
<dbReference type="Proteomes" id="UP001469365">
    <property type="component" value="Unassembled WGS sequence"/>
</dbReference>
<evidence type="ECO:0000313" key="1">
    <source>
        <dbReference type="EMBL" id="MEK8126524.1"/>
    </source>
</evidence>
<accession>A0ABU9DCP8</accession>
<protein>
    <submittedName>
        <fullName evidence="1">Uncharacterized protein</fullName>
    </submittedName>
</protein>
<name>A0ABU9DCP8_9BACL</name>
<organism evidence="1 2">
    <name type="scientific">Paenibacillus filicis</name>
    <dbReference type="NCBI Taxonomy" id="669464"/>
    <lineage>
        <taxon>Bacteria</taxon>
        <taxon>Bacillati</taxon>
        <taxon>Bacillota</taxon>
        <taxon>Bacilli</taxon>
        <taxon>Bacillales</taxon>
        <taxon>Paenibacillaceae</taxon>
        <taxon>Paenibacillus</taxon>
    </lineage>
</organism>
<reference evidence="1 2" key="1">
    <citation type="submission" date="2024-04" db="EMBL/GenBank/DDBJ databases">
        <title>draft genome sequnece of Paenibacillus filicis.</title>
        <authorList>
            <person name="Kim D.-U."/>
        </authorList>
    </citation>
    <scope>NUCLEOTIDE SEQUENCE [LARGE SCALE GENOMIC DNA]</scope>
    <source>
        <strain evidence="1 2">KACC14197</strain>
    </source>
</reference>
<keyword evidence="2" id="KW-1185">Reference proteome</keyword>